<organism evidence="6 7">
    <name type="scientific">Grimontia marina</name>
    <dbReference type="NCBI Taxonomy" id="646534"/>
    <lineage>
        <taxon>Bacteria</taxon>
        <taxon>Pseudomonadati</taxon>
        <taxon>Pseudomonadota</taxon>
        <taxon>Gammaproteobacteria</taxon>
        <taxon>Vibrionales</taxon>
        <taxon>Vibrionaceae</taxon>
        <taxon>Grimontia</taxon>
    </lineage>
</organism>
<feature type="binding site" evidence="4">
    <location>
        <begin position="10"/>
        <end position="11"/>
    </location>
    <ligand>
        <name>NADP(+)</name>
        <dbReference type="ChEBI" id="CHEBI:58349"/>
    </ligand>
</feature>
<gene>
    <name evidence="4 6" type="primary">hldD</name>
    <name evidence="6" type="ORF">GMA8713_01276</name>
</gene>
<dbReference type="NCBIfam" id="NF008360">
    <property type="entry name" value="PRK11150.1"/>
    <property type="match status" value="1"/>
</dbReference>
<feature type="binding site" evidence="4">
    <location>
        <position position="186"/>
    </location>
    <ligand>
        <name>substrate</name>
    </ligand>
</feature>
<keyword evidence="2 4" id="KW-0413">Isomerase</keyword>
<sequence length="314" mass="35392">MIIVTGGAGMIGSNLVKALNEQGYNDILVVDNLKDGTKFVNLVDLDIADYMDKEDFIAQIMAGDDFGPIEAVFHEGACSATTEWDGKYMMLNNYEYSKELLHYCLEREIPFLYASSAATYGGRDHDFIEEPQYEGALNVYGYSKQLFDNYVRRIWADAEAHGETLSQITGFRYFNVYGPRENHKGSMASVAFHLNNQIKDGQNPKLFEGSDTFKRDFVYVGDVCKMNIWFWQNSQSGIFNCGTGRAEPFRAVADAVIKHHGQGEVEEIPFPDHLKGRYQAYTQADLTKVRAAGYPDEFKTVAEGVAEYMAILNK</sequence>
<dbReference type="Gene3D" id="3.90.25.10">
    <property type="entry name" value="UDP-galactose 4-epimerase, domain 1"/>
    <property type="match status" value="1"/>
</dbReference>
<dbReference type="InterPro" id="IPR011912">
    <property type="entry name" value="Heptose_epim"/>
</dbReference>
<feature type="active site" description="Proton acceptor" evidence="4">
    <location>
        <position position="184"/>
    </location>
</feature>
<feature type="binding site" evidence="4">
    <location>
        <position position="193"/>
    </location>
    <ligand>
        <name>substrate</name>
    </ligand>
</feature>
<feature type="active site" description="Proton acceptor" evidence="4">
    <location>
        <position position="140"/>
    </location>
</feature>
<dbReference type="EC" id="5.1.3.20" evidence="4"/>
<evidence type="ECO:0000256" key="4">
    <source>
        <dbReference type="HAMAP-Rule" id="MF_01601"/>
    </source>
</evidence>
<dbReference type="CDD" id="cd05248">
    <property type="entry name" value="ADP_GME_SDR_e"/>
    <property type="match status" value="1"/>
</dbReference>
<evidence type="ECO:0000256" key="1">
    <source>
        <dbReference type="ARBA" id="ARBA00022857"/>
    </source>
</evidence>
<dbReference type="HAMAP" id="MF_01601">
    <property type="entry name" value="Heptose_epimerase"/>
    <property type="match status" value="1"/>
</dbReference>
<feature type="binding site" evidence="4">
    <location>
        <position position="92"/>
    </location>
    <ligand>
        <name>NADP(+)</name>
        <dbReference type="ChEBI" id="CHEBI:58349"/>
    </ligand>
</feature>
<evidence type="ECO:0000313" key="7">
    <source>
        <dbReference type="Proteomes" id="UP000073601"/>
    </source>
</evidence>
<dbReference type="NCBIfam" id="TIGR02197">
    <property type="entry name" value="heptose_epim"/>
    <property type="match status" value="1"/>
</dbReference>
<keyword evidence="3 4" id="KW-0119">Carbohydrate metabolism</keyword>
<feature type="binding site" evidence="4">
    <location>
        <position position="215"/>
    </location>
    <ligand>
        <name>substrate</name>
    </ligand>
</feature>
<evidence type="ECO:0000256" key="2">
    <source>
        <dbReference type="ARBA" id="ARBA00023235"/>
    </source>
</evidence>
<feature type="binding site" evidence="4">
    <location>
        <position position="278"/>
    </location>
    <ligand>
        <name>substrate</name>
    </ligand>
</feature>
<dbReference type="SUPFAM" id="SSF51735">
    <property type="entry name" value="NAD(P)-binding Rossmann-fold domains"/>
    <property type="match status" value="1"/>
</dbReference>
<protein>
    <recommendedName>
        <fullName evidence="4">ADP-L-glycero-D-manno-heptose-6-epimerase</fullName>
        <ecNumber evidence="4">5.1.3.20</ecNumber>
    </recommendedName>
    <alternativeName>
        <fullName evidence="4">ADP-L-glycero-beta-D-manno-heptose-6-epimerase</fullName>
        <shortName evidence="4">ADP-glyceromanno-heptose 6-epimerase</shortName>
        <shortName evidence="4">ADP-hep 6-epimerase</shortName>
        <shortName evidence="4">AGME</shortName>
    </alternativeName>
</protein>
<dbReference type="InterPro" id="IPR001509">
    <property type="entry name" value="Epimerase_deHydtase"/>
</dbReference>
<proteinExistence type="inferred from homology"/>
<dbReference type="GO" id="GO:0050661">
    <property type="term" value="F:NADP binding"/>
    <property type="evidence" value="ECO:0007669"/>
    <property type="project" value="InterPro"/>
</dbReference>
<comment type="catalytic activity">
    <reaction evidence="4">
        <text>ADP-D-glycero-beta-D-manno-heptose = ADP-L-glycero-beta-D-manno-heptose</text>
        <dbReference type="Rhea" id="RHEA:17577"/>
        <dbReference type="ChEBI" id="CHEBI:59967"/>
        <dbReference type="ChEBI" id="CHEBI:61506"/>
        <dbReference type="EC" id="5.1.3.20"/>
    </reaction>
</comment>
<comment type="cofactor">
    <cofactor evidence="4">
        <name>NADP(+)</name>
        <dbReference type="ChEBI" id="CHEBI:58349"/>
    </cofactor>
    <text evidence="4">Binds 1 NADP(+) per subunit.</text>
</comment>
<feature type="domain" description="NAD-dependent epimerase/dehydratase" evidence="5">
    <location>
        <begin position="2"/>
        <end position="242"/>
    </location>
</feature>
<feature type="binding site" evidence="4">
    <location>
        <position position="38"/>
    </location>
    <ligand>
        <name>NADP(+)</name>
        <dbReference type="ChEBI" id="CHEBI:58349"/>
    </ligand>
</feature>
<dbReference type="PANTHER" id="PTHR43103">
    <property type="entry name" value="NUCLEOSIDE-DIPHOSPHATE-SUGAR EPIMERASE"/>
    <property type="match status" value="1"/>
</dbReference>
<feature type="binding site" evidence="4">
    <location>
        <position position="176"/>
    </location>
    <ligand>
        <name>NADP(+)</name>
        <dbReference type="ChEBI" id="CHEBI:58349"/>
    </ligand>
</feature>
<evidence type="ECO:0000313" key="6">
    <source>
        <dbReference type="EMBL" id="CZF80179.1"/>
    </source>
</evidence>
<accession>A0A128F074</accession>
<comment type="function">
    <text evidence="4">Catalyzes the interconversion between ADP-D-glycero-beta-D-manno-heptose and ADP-L-glycero-beta-D-manno-heptose via an epimerization at carbon 6 of the heptose.</text>
</comment>
<dbReference type="OrthoDB" id="9803010at2"/>
<dbReference type="RefSeq" id="WP_062706974.1">
    <property type="nucleotide sequence ID" value="NZ_CAWRCI010000009.1"/>
</dbReference>
<comment type="domain">
    <text evidence="4">Contains a large N-terminal NADP-binding domain, and a smaller C-terminal substrate-binding domain.</text>
</comment>
<evidence type="ECO:0000259" key="5">
    <source>
        <dbReference type="Pfam" id="PF01370"/>
    </source>
</evidence>
<dbReference type="GO" id="GO:0005975">
    <property type="term" value="P:carbohydrate metabolic process"/>
    <property type="evidence" value="ECO:0007669"/>
    <property type="project" value="UniProtKB-UniRule"/>
</dbReference>
<dbReference type="Pfam" id="PF01370">
    <property type="entry name" value="Epimerase"/>
    <property type="match status" value="1"/>
</dbReference>
<dbReference type="UniPathway" id="UPA00356">
    <property type="reaction ID" value="UER00440"/>
</dbReference>
<dbReference type="GO" id="GO:0008712">
    <property type="term" value="F:ADP-glyceromanno-heptose 6-epimerase activity"/>
    <property type="evidence" value="ECO:0007669"/>
    <property type="project" value="UniProtKB-UniRule"/>
</dbReference>
<feature type="binding site" evidence="4">
    <location>
        <begin position="207"/>
        <end position="210"/>
    </location>
    <ligand>
        <name>substrate</name>
    </ligand>
</feature>
<keyword evidence="1 4" id="KW-0521">NADP</keyword>
<comment type="pathway">
    <text evidence="4">Nucleotide-sugar biosynthesis; ADP-L-glycero-beta-D-manno-heptose biosynthesis; ADP-L-glycero-beta-D-manno-heptose from D-glycero-beta-D-manno-heptose 7-phosphate: step 4/4.</text>
</comment>
<feature type="binding site" evidence="4">
    <location>
        <position position="175"/>
    </location>
    <ligand>
        <name>substrate</name>
    </ligand>
</feature>
<feature type="binding site" evidence="4">
    <location>
        <position position="184"/>
    </location>
    <ligand>
        <name>NADP(+)</name>
        <dbReference type="ChEBI" id="CHEBI:58349"/>
    </ligand>
</feature>
<comment type="subunit">
    <text evidence="4">Homopentamer.</text>
</comment>
<dbReference type="InterPro" id="IPR036291">
    <property type="entry name" value="NAD(P)-bd_dom_sf"/>
</dbReference>
<keyword evidence="7" id="KW-1185">Reference proteome</keyword>
<comment type="similarity">
    <text evidence="4">Belongs to the NAD(P)-dependent epimerase/dehydratase family. HldD subfamily.</text>
</comment>
<feature type="binding site" evidence="4">
    <location>
        <position position="53"/>
    </location>
    <ligand>
        <name>NADP(+)</name>
        <dbReference type="ChEBI" id="CHEBI:58349"/>
    </ligand>
</feature>
<dbReference type="GO" id="GO:0097171">
    <property type="term" value="P:ADP-L-glycero-beta-D-manno-heptose biosynthetic process"/>
    <property type="evidence" value="ECO:0007669"/>
    <property type="project" value="UniProtKB-UniPathway"/>
</dbReference>
<reference evidence="7" key="1">
    <citation type="submission" date="2016-02" db="EMBL/GenBank/DDBJ databases">
        <authorList>
            <person name="Rodrigo-Torres Lidia"/>
            <person name="Arahal R.David."/>
        </authorList>
    </citation>
    <scope>NUCLEOTIDE SEQUENCE [LARGE SCALE GENOMIC DNA]</scope>
    <source>
        <strain evidence="7">CECT 8713</strain>
    </source>
</reference>
<dbReference type="AlphaFoldDB" id="A0A128F074"/>
<evidence type="ECO:0000256" key="3">
    <source>
        <dbReference type="ARBA" id="ARBA00023277"/>
    </source>
</evidence>
<dbReference type="EMBL" id="FIZY01000009">
    <property type="protein sequence ID" value="CZF80179.1"/>
    <property type="molecule type" value="Genomic_DNA"/>
</dbReference>
<dbReference type="Gene3D" id="3.40.50.720">
    <property type="entry name" value="NAD(P)-binding Rossmann-like Domain"/>
    <property type="match status" value="1"/>
</dbReference>
<feature type="binding site" evidence="4">
    <location>
        <begin position="75"/>
        <end position="79"/>
    </location>
    <ligand>
        <name>NADP(+)</name>
        <dbReference type="ChEBI" id="CHEBI:58349"/>
    </ligand>
</feature>
<dbReference type="Proteomes" id="UP000073601">
    <property type="component" value="Unassembled WGS sequence"/>
</dbReference>
<dbReference type="PANTHER" id="PTHR43103:SF3">
    <property type="entry name" value="ADP-L-GLYCERO-D-MANNO-HEPTOSE-6-EPIMERASE"/>
    <property type="match status" value="1"/>
</dbReference>
<feature type="binding site" evidence="4">
    <location>
        <begin position="31"/>
        <end position="32"/>
    </location>
    <ligand>
        <name>NADP(+)</name>
        <dbReference type="ChEBI" id="CHEBI:58349"/>
    </ligand>
</feature>
<name>A0A128F074_9GAMM</name>
<feature type="binding site" evidence="4">
    <location>
        <position position="144"/>
    </location>
    <ligand>
        <name>NADP(+)</name>
        <dbReference type="ChEBI" id="CHEBI:58349"/>
    </ligand>
</feature>